<dbReference type="EMBL" id="JAAQPH010000034">
    <property type="protein sequence ID" value="NIA72152.1"/>
    <property type="molecule type" value="Genomic_DNA"/>
</dbReference>
<gene>
    <name evidence="2" type="ORF">HBA54_26535</name>
</gene>
<comment type="similarity">
    <text evidence="1">Belongs to the ros/MucR family.</text>
</comment>
<reference evidence="2" key="1">
    <citation type="submission" date="2020-03" db="EMBL/GenBank/DDBJ databases">
        <title>Genome of Pelagibius litoralis DSM 21314T.</title>
        <authorList>
            <person name="Wang G."/>
        </authorList>
    </citation>
    <scope>NUCLEOTIDE SEQUENCE</scope>
    <source>
        <strain evidence="2">DSM 21314</strain>
    </source>
</reference>
<comment type="caution">
    <text evidence="2">The sequence shown here is derived from an EMBL/GenBank/DDBJ whole genome shotgun (WGS) entry which is preliminary data.</text>
</comment>
<evidence type="ECO:0000256" key="1">
    <source>
        <dbReference type="ARBA" id="ARBA00007031"/>
    </source>
</evidence>
<dbReference type="Pfam" id="PF05443">
    <property type="entry name" value="ROS_MUCR"/>
    <property type="match status" value="1"/>
</dbReference>
<dbReference type="InterPro" id="IPR041920">
    <property type="entry name" value="ROS/MUCR_sf"/>
</dbReference>
<evidence type="ECO:0000313" key="3">
    <source>
        <dbReference type="Proteomes" id="UP000761264"/>
    </source>
</evidence>
<accession>A0A967F356</accession>
<protein>
    <submittedName>
        <fullName evidence="2">MucR family transcriptional regulator</fullName>
    </submittedName>
</protein>
<dbReference type="Gene3D" id="1.10.10.1550">
    <property type="entry name" value="ROS/MUCR transcriptional regulator protein"/>
    <property type="match status" value="1"/>
</dbReference>
<dbReference type="AlphaFoldDB" id="A0A967F356"/>
<dbReference type="GO" id="GO:0008270">
    <property type="term" value="F:zinc ion binding"/>
    <property type="evidence" value="ECO:0007669"/>
    <property type="project" value="InterPro"/>
</dbReference>
<evidence type="ECO:0000313" key="2">
    <source>
        <dbReference type="EMBL" id="NIA72152.1"/>
    </source>
</evidence>
<name>A0A967F356_9PROT</name>
<dbReference type="GO" id="GO:0003677">
    <property type="term" value="F:DNA binding"/>
    <property type="evidence" value="ECO:0007669"/>
    <property type="project" value="InterPro"/>
</dbReference>
<dbReference type="InterPro" id="IPR008807">
    <property type="entry name" value="ROS_MUCR"/>
</dbReference>
<sequence length="136" mass="15341">MSEQAKQSELLSLTTNIVAAHVSNNSVALGDLPMIIRDVYETLSNVGTTREREPERPSPAVPIKKSVTPDYIVCLEDGKKLKMLKRHLKTAYDMSPEDYRERWGLPADYPMVAPNYAKQRSKLAKQIGLGTRARRK</sequence>
<organism evidence="2 3">
    <name type="scientific">Pelagibius litoralis</name>
    <dbReference type="NCBI Taxonomy" id="374515"/>
    <lineage>
        <taxon>Bacteria</taxon>
        <taxon>Pseudomonadati</taxon>
        <taxon>Pseudomonadota</taxon>
        <taxon>Alphaproteobacteria</taxon>
        <taxon>Rhodospirillales</taxon>
        <taxon>Rhodovibrionaceae</taxon>
        <taxon>Pelagibius</taxon>
    </lineage>
</organism>
<dbReference type="Proteomes" id="UP000761264">
    <property type="component" value="Unassembled WGS sequence"/>
</dbReference>
<proteinExistence type="inferred from homology"/>
<dbReference type="GO" id="GO:0006355">
    <property type="term" value="P:regulation of DNA-templated transcription"/>
    <property type="evidence" value="ECO:0007669"/>
    <property type="project" value="InterPro"/>
</dbReference>
<keyword evidence="3" id="KW-1185">Reference proteome</keyword>
<dbReference type="RefSeq" id="WP_167231003.1">
    <property type="nucleotide sequence ID" value="NZ_JAAQPH010000034.1"/>
</dbReference>